<dbReference type="EMBL" id="LQYY01000013">
    <property type="protein sequence ID" value="KYD35140.1"/>
    <property type="molecule type" value="Genomic_DNA"/>
</dbReference>
<sequence>MCLTFHCEAGMMEKASFVRCGIATAVPLACECSRHGIFVTAIY</sequence>
<dbReference type="AlphaFoldDB" id="A0A150NEJ2"/>
<comment type="caution">
    <text evidence="1">The sequence shown here is derived from an EMBL/GenBank/DDBJ whole genome shotgun (WGS) entry which is preliminary data.</text>
</comment>
<evidence type="ECO:0000313" key="2">
    <source>
        <dbReference type="Proteomes" id="UP000075517"/>
    </source>
</evidence>
<dbReference type="PATRIC" id="fig|1422.17.peg.1214"/>
<accession>A0A150NEJ2</accession>
<organism evidence="1 2">
    <name type="scientific">Geobacillus stearothermophilus</name>
    <name type="common">Bacillus stearothermophilus</name>
    <dbReference type="NCBI Taxonomy" id="1422"/>
    <lineage>
        <taxon>Bacteria</taxon>
        <taxon>Bacillati</taxon>
        <taxon>Bacillota</taxon>
        <taxon>Bacilli</taxon>
        <taxon>Bacillales</taxon>
        <taxon>Anoxybacillaceae</taxon>
        <taxon>Geobacillus</taxon>
    </lineage>
</organism>
<reference evidence="1 2" key="1">
    <citation type="submission" date="2016-01" db="EMBL/GenBank/DDBJ databases">
        <title>Draft Genome Sequences of Seven Thermophilic Sporeformers Isolated from Foods.</title>
        <authorList>
            <person name="Berendsen E.M."/>
            <person name="Wells-Bennik M.H."/>
            <person name="Krawcyk A.O."/>
            <person name="De Jong A."/>
            <person name="Holsappel S."/>
            <person name="Eijlander R.T."/>
            <person name="Kuipers O.P."/>
        </authorList>
    </citation>
    <scope>NUCLEOTIDE SEQUENCE [LARGE SCALE GENOMIC DNA]</scope>
    <source>
        <strain evidence="1 2">B4114</strain>
    </source>
</reference>
<gene>
    <name evidence="1" type="ORF">B4114_1423</name>
</gene>
<proteinExistence type="predicted"/>
<evidence type="ECO:0000313" key="1">
    <source>
        <dbReference type="EMBL" id="KYD35140.1"/>
    </source>
</evidence>
<name>A0A150NEJ2_GEOSE</name>
<dbReference type="Proteomes" id="UP000075517">
    <property type="component" value="Unassembled WGS sequence"/>
</dbReference>
<protein>
    <submittedName>
        <fullName evidence="1">Uncharacterized protein</fullName>
    </submittedName>
</protein>